<keyword evidence="2" id="KW-1185">Reference proteome</keyword>
<evidence type="ECO:0000313" key="2">
    <source>
        <dbReference type="Proteomes" id="UP000276133"/>
    </source>
</evidence>
<dbReference type="Proteomes" id="UP000276133">
    <property type="component" value="Unassembled WGS sequence"/>
</dbReference>
<proteinExistence type="predicted"/>
<accession>A0A3M7SAJ1</accession>
<name>A0A3M7SAJ1_BRAPC</name>
<dbReference type="AlphaFoldDB" id="A0A3M7SAJ1"/>
<protein>
    <submittedName>
        <fullName evidence="1">Uncharacterized protein</fullName>
    </submittedName>
</protein>
<comment type="caution">
    <text evidence="1">The sequence shown here is derived from an EMBL/GenBank/DDBJ whole genome shotgun (WGS) entry which is preliminary data.</text>
</comment>
<dbReference type="EMBL" id="REGN01001757">
    <property type="protein sequence ID" value="RNA32739.1"/>
    <property type="molecule type" value="Genomic_DNA"/>
</dbReference>
<organism evidence="1 2">
    <name type="scientific">Brachionus plicatilis</name>
    <name type="common">Marine rotifer</name>
    <name type="synonym">Brachionus muelleri</name>
    <dbReference type="NCBI Taxonomy" id="10195"/>
    <lineage>
        <taxon>Eukaryota</taxon>
        <taxon>Metazoa</taxon>
        <taxon>Spiralia</taxon>
        <taxon>Gnathifera</taxon>
        <taxon>Rotifera</taxon>
        <taxon>Eurotatoria</taxon>
        <taxon>Monogononta</taxon>
        <taxon>Pseudotrocha</taxon>
        <taxon>Ploima</taxon>
        <taxon>Brachionidae</taxon>
        <taxon>Brachionus</taxon>
    </lineage>
</organism>
<evidence type="ECO:0000313" key="1">
    <source>
        <dbReference type="EMBL" id="RNA32739.1"/>
    </source>
</evidence>
<sequence length="90" mass="10792">MSCNIVFLLSDNQWNGMTQSCPISLTRLKKSTREYKKKNQNKIGKDCYMWHIRKLHLDYRFFKKSLSFYTTVSLFQLFKMLNILGENKSL</sequence>
<gene>
    <name evidence="1" type="ORF">BpHYR1_013872</name>
</gene>
<reference evidence="1 2" key="1">
    <citation type="journal article" date="2018" name="Sci. Rep.">
        <title>Genomic signatures of local adaptation to the degree of environmental predictability in rotifers.</title>
        <authorList>
            <person name="Franch-Gras L."/>
            <person name="Hahn C."/>
            <person name="Garcia-Roger E.M."/>
            <person name="Carmona M.J."/>
            <person name="Serra M."/>
            <person name="Gomez A."/>
        </authorList>
    </citation>
    <scope>NUCLEOTIDE SEQUENCE [LARGE SCALE GENOMIC DNA]</scope>
    <source>
        <strain evidence="1">HYR1</strain>
    </source>
</reference>